<dbReference type="Pfam" id="PF14469">
    <property type="entry name" value="AKAP28"/>
    <property type="match status" value="1"/>
</dbReference>
<dbReference type="STRING" id="60517.A0A0R3W1J4"/>
<gene>
    <name evidence="1" type="ORF">TASK_LOCUS3610</name>
</gene>
<sequence>FSIITSSFCVNFPIAVRSFVASIIQSSLNRIYDNEIGVLSDEPKRQVDYSKISAAHSEYDAYNLIDKSLEKMLTPSKQPDENIWIPNAKLQETPCAPPNIDWPTNEEFTPELGAEKIKLYIKSWDLTCGWVYVLKMLPPKEKRFWTEYYYEVRFSIPTRRQPIPKYTVSVYFTLRRAKCKPRVSFSLVPFCSLLKPFYRYNSPMPFSNPNNGDIRFFIHVNFTGSSITFSFGLLANGKTPIDVCYVVETLSQRNRPGEHVFNEEWLKMVLGYKAKLGERLCF</sequence>
<organism evidence="3">
    <name type="scientific">Taenia asiatica</name>
    <name type="common">Asian tapeworm</name>
    <dbReference type="NCBI Taxonomy" id="60517"/>
    <lineage>
        <taxon>Eukaryota</taxon>
        <taxon>Metazoa</taxon>
        <taxon>Spiralia</taxon>
        <taxon>Lophotrochozoa</taxon>
        <taxon>Platyhelminthes</taxon>
        <taxon>Cestoda</taxon>
        <taxon>Eucestoda</taxon>
        <taxon>Cyclophyllidea</taxon>
        <taxon>Taeniidae</taxon>
        <taxon>Taenia</taxon>
    </lineage>
</organism>
<dbReference type="GO" id="GO:0005952">
    <property type="term" value="C:cAMP-dependent protein kinase complex"/>
    <property type="evidence" value="ECO:0007669"/>
    <property type="project" value="TreeGrafter"/>
</dbReference>
<evidence type="ECO:0000313" key="1">
    <source>
        <dbReference type="EMBL" id="VDK32075.1"/>
    </source>
</evidence>
<reference evidence="1 2" key="2">
    <citation type="submission" date="2018-11" db="EMBL/GenBank/DDBJ databases">
        <authorList>
            <consortium name="Pathogen Informatics"/>
        </authorList>
    </citation>
    <scope>NUCLEOTIDE SEQUENCE [LARGE SCALE GENOMIC DNA]</scope>
</reference>
<evidence type="ECO:0000313" key="2">
    <source>
        <dbReference type="Proteomes" id="UP000282613"/>
    </source>
</evidence>
<dbReference type="AlphaFoldDB" id="A0A0R3W1J4"/>
<dbReference type="PANTHER" id="PTHR35075:SF1">
    <property type="entry name" value="A-KINASE ANCHOR PROTEIN 14"/>
    <property type="match status" value="1"/>
</dbReference>
<keyword evidence="2" id="KW-1185">Reference proteome</keyword>
<dbReference type="EMBL" id="UYRS01018305">
    <property type="protein sequence ID" value="VDK32075.1"/>
    <property type="molecule type" value="Genomic_DNA"/>
</dbReference>
<accession>A0A0R3W1J4</accession>
<evidence type="ECO:0000313" key="3">
    <source>
        <dbReference type="WBParaSite" id="TASK_0000360901-mRNA-1"/>
    </source>
</evidence>
<dbReference type="PANTHER" id="PTHR35075">
    <property type="entry name" value="A-KINASE ANCHOR PROTEIN 14"/>
    <property type="match status" value="1"/>
</dbReference>
<proteinExistence type="predicted"/>
<dbReference type="OrthoDB" id="2148342at2759"/>
<reference evidence="3" key="1">
    <citation type="submission" date="2017-02" db="UniProtKB">
        <authorList>
            <consortium name="WormBaseParasite"/>
        </authorList>
    </citation>
    <scope>IDENTIFICATION</scope>
</reference>
<dbReference type="InterPro" id="IPR025663">
    <property type="entry name" value="AKAP_28"/>
</dbReference>
<dbReference type="Proteomes" id="UP000282613">
    <property type="component" value="Unassembled WGS sequence"/>
</dbReference>
<dbReference type="GO" id="GO:0034237">
    <property type="term" value="F:protein kinase A regulatory subunit binding"/>
    <property type="evidence" value="ECO:0007669"/>
    <property type="project" value="TreeGrafter"/>
</dbReference>
<protein>
    <submittedName>
        <fullName evidence="3">START domain-containing protein</fullName>
    </submittedName>
</protein>
<dbReference type="InterPro" id="IPR053084">
    <property type="entry name" value="AKAP"/>
</dbReference>
<name>A0A0R3W1J4_TAEAS</name>
<dbReference type="WBParaSite" id="TASK_0000360901-mRNA-1">
    <property type="protein sequence ID" value="TASK_0000360901-mRNA-1"/>
    <property type="gene ID" value="TASK_0000360901"/>
</dbReference>